<dbReference type="Pfam" id="PF05193">
    <property type="entry name" value="Peptidase_M16_C"/>
    <property type="match status" value="1"/>
</dbReference>
<dbReference type="GO" id="GO:0046872">
    <property type="term" value="F:metal ion binding"/>
    <property type="evidence" value="ECO:0007669"/>
    <property type="project" value="InterPro"/>
</dbReference>
<dbReference type="PANTHER" id="PTHR11851:SF49">
    <property type="entry name" value="MITOCHONDRIAL-PROCESSING PEPTIDASE SUBUNIT ALPHA"/>
    <property type="match status" value="1"/>
</dbReference>
<dbReference type="InterPro" id="IPR050361">
    <property type="entry name" value="MPP/UQCRC_Complex"/>
</dbReference>
<dbReference type="InterPro" id="IPR011249">
    <property type="entry name" value="Metalloenz_LuxS/M16"/>
</dbReference>
<organism evidence="4">
    <name type="scientific">Stygiella incarcerata</name>
    <dbReference type="NCBI Taxonomy" id="1712417"/>
    <lineage>
        <taxon>Eukaryota</taxon>
        <taxon>Discoba</taxon>
        <taxon>Jakobida</taxon>
        <taxon>Andalucina</taxon>
        <taxon>Stygiellidae</taxon>
        <taxon>Stygiella</taxon>
    </lineage>
</organism>
<accession>A0A192ZIY1</accession>
<dbReference type="PANTHER" id="PTHR11851">
    <property type="entry name" value="METALLOPROTEASE"/>
    <property type="match status" value="1"/>
</dbReference>
<evidence type="ECO:0000259" key="3">
    <source>
        <dbReference type="Pfam" id="PF05193"/>
    </source>
</evidence>
<dbReference type="Gene3D" id="3.30.830.10">
    <property type="entry name" value="Metalloenzyme, LuxS/M16 peptidase-like"/>
    <property type="match status" value="2"/>
</dbReference>
<evidence type="ECO:0000313" key="4">
    <source>
        <dbReference type="EMBL" id="ANM86770.1"/>
    </source>
</evidence>
<reference evidence="4" key="1">
    <citation type="journal article" date="2016" name="Mol. Biol. Evol.">
        <title>Novel hydrogenosomes in the microaerophilic jakobid Stygiella incarcerata.</title>
        <authorList>
            <person name="Leger M.M."/>
            <person name="Eme L."/>
            <person name="Hug L.A."/>
            <person name="Roger A.J."/>
        </authorList>
    </citation>
    <scope>NUCLEOTIDE SEQUENCE</scope>
</reference>
<sequence>MFFLSSLSKRNSRVSGLWTRFCGMIPPLSIPFLSPNSHPSRPVSENEVLHERVKSATTPSGLRCISRELFEPLSSVSIVFSTRHLQALGYRNNESRRYFNVLQNLLFDPEKEDVKSLQNMGVRLVERVEREFFTINAVLMREDVPSFFKRMGKLLRPRRILPEELEFTKKMVLWEGSSMFEDPTSLLPQISMSCAYGSQDLKDSLVPFPRVDDEYLADMDTKKVEKFFRNIMQPSHIAVSSLSTGPISTLEDLVERHLIPSLKEWDPPVIRTENRMGAVYQPTVWKHEHLDRSLRQGEHIPPLSHMLIGFPSVGISHEEKYVPFVVRFLLGGGSSFSIGGPGRGMHSRLYQNLLCVHPWIESAFGMVEAGAEEGLIGVMGSAPHEYAPQLTVELLQEWLRLTFDRVSDEELERAKNQLQVQTMQTMEDRANLCDEMGREILVLHEEFSPESMRHSIEQVTAEQVQQCMRNASLSDPIIGCYGSVNHIADDTPAKLGEVIRHSLQLG</sequence>
<dbReference type="EMBL" id="KT984550">
    <property type="protein sequence ID" value="ANM86770.1"/>
    <property type="molecule type" value="mRNA"/>
</dbReference>
<comment type="similarity">
    <text evidence="2">Belongs to the peptidase M16 family.</text>
</comment>
<evidence type="ECO:0000256" key="1">
    <source>
        <dbReference type="ARBA" id="ARBA00002123"/>
    </source>
</evidence>
<proteinExistence type="evidence at transcript level"/>
<dbReference type="AlphaFoldDB" id="A0A192ZIY1"/>
<name>A0A192ZIY1_9EUKA</name>
<gene>
    <name evidence="4" type="primary">MPPA</name>
</gene>
<dbReference type="InterPro" id="IPR007863">
    <property type="entry name" value="Peptidase_M16_C"/>
</dbReference>
<protein>
    <submittedName>
        <fullName evidence="4">Mitochondrial processing peptidase A subunit</fullName>
    </submittedName>
</protein>
<comment type="function">
    <text evidence="1">Substrate recognition and binding subunit of the essential mitochondrial processing protease (MPP), which cleaves the mitochondrial sequence off newly imported precursors proteins.</text>
</comment>
<dbReference type="SUPFAM" id="SSF63411">
    <property type="entry name" value="LuxS/MPP-like metallohydrolase"/>
    <property type="match status" value="2"/>
</dbReference>
<feature type="domain" description="Peptidase M16 C-terminal" evidence="3">
    <location>
        <begin position="221"/>
        <end position="418"/>
    </location>
</feature>
<evidence type="ECO:0000256" key="2">
    <source>
        <dbReference type="ARBA" id="ARBA00007261"/>
    </source>
</evidence>
<dbReference type="GO" id="GO:0005739">
    <property type="term" value="C:mitochondrion"/>
    <property type="evidence" value="ECO:0007669"/>
    <property type="project" value="TreeGrafter"/>
</dbReference>